<dbReference type="EMBL" id="AP008231">
    <property type="protein sequence ID" value="BAD79883.1"/>
    <property type="molecule type" value="Genomic_DNA"/>
</dbReference>
<evidence type="ECO:0000313" key="5">
    <source>
        <dbReference type="Proteomes" id="UP000001175"/>
    </source>
</evidence>
<keyword evidence="2" id="KW-0472">Membrane</keyword>
<name>A0A0H3K3J5_SYNP6</name>
<dbReference type="SMART" id="SM00244">
    <property type="entry name" value="PHB"/>
    <property type="match status" value="1"/>
</dbReference>
<dbReference type="InterPro" id="IPR001972">
    <property type="entry name" value="Stomatin_HflK_fam"/>
</dbReference>
<dbReference type="InterPro" id="IPR043202">
    <property type="entry name" value="Band-7_stomatin-like"/>
</dbReference>
<dbReference type="GO" id="GO:0098552">
    <property type="term" value="C:side of membrane"/>
    <property type="evidence" value="ECO:0007669"/>
    <property type="project" value="UniProtKB-ARBA"/>
</dbReference>
<accession>A0A0H3K3J5</accession>
<dbReference type="PANTHER" id="PTHR10264">
    <property type="entry name" value="BAND 7 PROTEIN-RELATED"/>
    <property type="match status" value="1"/>
</dbReference>
<dbReference type="InterPro" id="IPR001107">
    <property type="entry name" value="Band_7"/>
</dbReference>
<dbReference type="InterPro" id="IPR036013">
    <property type="entry name" value="Band_7/SPFH_dom_sf"/>
</dbReference>
<dbReference type="Gene3D" id="6.10.250.2090">
    <property type="match status" value="1"/>
</dbReference>
<dbReference type="Proteomes" id="UP000001175">
    <property type="component" value="Chromosome"/>
</dbReference>
<keyword evidence="2" id="KW-0812">Transmembrane</keyword>
<evidence type="ECO:0000259" key="3">
    <source>
        <dbReference type="SMART" id="SM00244"/>
    </source>
</evidence>
<evidence type="ECO:0000256" key="1">
    <source>
        <dbReference type="ARBA" id="ARBA00008164"/>
    </source>
</evidence>
<dbReference type="Pfam" id="PF01145">
    <property type="entry name" value="Band_7"/>
    <property type="match status" value="1"/>
</dbReference>
<dbReference type="CDD" id="cd08826">
    <property type="entry name" value="SPFH_eoslipins_u1"/>
    <property type="match status" value="1"/>
</dbReference>
<protein>
    <submittedName>
        <fullName evidence="4">Erthyrocyte band 7 integral membrane protein</fullName>
    </submittedName>
</protein>
<gene>
    <name evidence="4" type="ordered locus">syc1693_d</name>
</gene>
<dbReference type="PRINTS" id="PR00721">
    <property type="entry name" value="STOMATIN"/>
</dbReference>
<dbReference type="SUPFAM" id="SSF117892">
    <property type="entry name" value="Band 7/SPFH domain"/>
    <property type="match status" value="1"/>
</dbReference>
<feature type="transmembrane region" description="Helical" evidence="2">
    <location>
        <begin position="6"/>
        <end position="24"/>
    </location>
</feature>
<dbReference type="Gene3D" id="3.30.479.30">
    <property type="entry name" value="Band 7 domain"/>
    <property type="match status" value="1"/>
</dbReference>
<proteinExistence type="inferred from homology"/>
<feature type="domain" description="Band 7" evidence="3">
    <location>
        <begin position="20"/>
        <end position="177"/>
    </location>
</feature>
<dbReference type="AlphaFoldDB" id="A0A0H3K3J5"/>
<dbReference type="GO" id="GO:0005886">
    <property type="term" value="C:plasma membrane"/>
    <property type="evidence" value="ECO:0007669"/>
    <property type="project" value="InterPro"/>
</dbReference>
<dbReference type="FunFam" id="3.30.479.30:FF:000004">
    <property type="entry name" value="Putative membrane protease family, stomatin"/>
    <property type="match status" value="1"/>
</dbReference>
<dbReference type="KEGG" id="syc:syc1693_d"/>
<dbReference type="PANTHER" id="PTHR10264:SF19">
    <property type="entry name" value="AT06885P-RELATED"/>
    <property type="match status" value="1"/>
</dbReference>
<evidence type="ECO:0000256" key="2">
    <source>
        <dbReference type="SAM" id="Phobius"/>
    </source>
</evidence>
<dbReference type="eggNOG" id="COG0330">
    <property type="taxonomic scope" value="Bacteria"/>
</dbReference>
<reference evidence="4 5" key="1">
    <citation type="journal article" date="2007" name="Photosyn. Res.">
        <title>Complete nucleotide sequence of the freshwater unicellular cyanobacterium Synechococcus elongatus PCC 6301 chromosome: gene content and organization.</title>
        <authorList>
            <person name="Sugita C."/>
            <person name="Ogata K."/>
            <person name="Shikata M."/>
            <person name="Jikuya H."/>
            <person name="Takano J."/>
            <person name="Furumichi M."/>
            <person name="Kanehisa M."/>
            <person name="Omata T."/>
            <person name="Sugiura M."/>
            <person name="Sugita M."/>
        </authorList>
    </citation>
    <scope>NUCLEOTIDE SEQUENCE [LARGE SCALE GENOMIC DNA]</scope>
    <source>
        <strain evidence="5">ATCC 27144 / PCC 6301 / SAUG 1402/1</strain>
    </source>
</reference>
<organism evidence="4 5">
    <name type="scientific">Synechococcus sp. (strain ATCC 27144 / PCC 6301 / SAUG 1402/1)</name>
    <name type="common">Anacystis nidulans</name>
    <dbReference type="NCBI Taxonomy" id="269084"/>
    <lineage>
        <taxon>Bacteria</taxon>
        <taxon>Bacillati</taxon>
        <taxon>Cyanobacteriota</taxon>
        <taxon>Cyanophyceae</taxon>
        <taxon>Synechococcales</taxon>
        <taxon>Synechococcaceae</taxon>
        <taxon>Synechococcus</taxon>
    </lineage>
</organism>
<sequence>MTAMGYSLVLIVLVLYFLLAGLKIDREYQRGIIYRLGRVRRLRGPGLYWIFPGIEQKVQVDLRLRTVNIEPQETVTADSVTIRVNAVLYYRMIDPVKAINSVESYRDAVYQIALTTLRNVIGQNLLDDVLQNRDRINFNVQQIVDEVTEPWGIVIERVEMKDVEIPLSMQRAMAKEAEAVREKRARRIKAEAELEASEKLTAASRMISSSPAALELRRLQMLAEIGTENNTTTVLMLPSDFPVLANRLADYLGQLPVTSSPVERSNAGVSDQE</sequence>
<keyword evidence="2" id="KW-1133">Transmembrane helix</keyword>
<comment type="similarity">
    <text evidence="1">Belongs to the band 7/mec-2 family.</text>
</comment>
<evidence type="ECO:0000313" key="4">
    <source>
        <dbReference type="EMBL" id="BAD79883.1"/>
    </source>
</evidence>